<dbReference type="Gene3D" id="3.40.630.190">
    <property type="entry name" value="LCP protein"/>
    <property type="match status" value="1"/>
</dbReference>
<name>A0A1F8HBA7_9BACT</name>
<dbReference type="NCBIfam" id="TIGR00350">
    <property type="entry name" value="lytR_cpsA_psr"/>
    <property type="match status" value="1"/>
</dbReference>
<gene>
    <name evidence="3" type="ORF">A3I39_03285</name>
</gene>
<feature type="domain" description="Cell envelope-related transcriptional attenuator" evidence="2">
    <location>
        <begin position="83"/>
        <end position="232"/>
    </location>
</feature>
<evidence type="ECO:0000313" key="4">
    <source>
        <dbReference type="Proteomes" id="UP000178155"/>
    </source>
</evidence>
<dbReference type="Proteomes" id="UP000178155">
    <property type="component" value="Unassembled WGS sequence"/>
</dbReference>
<evidence type="ECO:0000313" key="3">
    <source>
        <dbReference type="EMBL" id="OGN34842.1"/>
    </source>
</evidence>
<proteinExistence type="inferred from homology"/>
<dbReference type="InterPro" id="IPR004474">
    <property type="entry name" value="LytR_CpsA_psr"/>
</dbReference>
<dbReference type="InterPro" id="IPR050922">
    <property type="entry name" value="LytR/CpsA/Psr_CW_biosynth"/>
</dbReference>
<dbReference type="Pfam" id="PF03816">
    <property type="entry name" value="LytR_cpsA_psr"/>
    <property type="match status" value="1"/>
</dbReference>
<dbReference type="PANTHER" id="PTHR33392:SF6">
    <property type="entry name" value="POLYISOPRENYL-TEICHOIC ACID--PEPTIDOGLYCAN TEICHOIC ACID TRANSFERASE TAGU"/>
    <property type="match status" value="1"/>
</dbReference>
<dbReference type="PANTHER" id="PTHR33392">
    <property type="entry name" value="POLYISOPRENYL-TEICHOIC ACID--PEPTIDOGLYCAN TEICHOIC ACID TRANSFERASE TAGU"/>
    <property type="match status" value="1"/>
</dbReference>
<comment type="similarity">
    <text evidence="1">Belongs to the LytR/CpsA/Psr (LCP) family.</text>
</comment>
<sequence>MKKIYVRRGLILLGIVLLIWLTSFNHTINVENLGFWGNLTQPAPTPDNSYTMPEKEADRLDVLILGIRGKDDPDATDGGPLLTDSIEILSYNKKTNAASLVSLPRDLQVLIQDDRLDKLNTVYEYGYYHSSDPIAFVKNKVSQITGVYIDKVVVINFSSFKEIVDSLGGVDIILTKPFDENKQWGYEFHLPTGLNHLDGQQALYYARSRYSSTDFDRSQRQQQIMLAIKDKLVNLNLMSDPVKTFNIFNAIRKDIVTDIGIFDINQFLSLAKQVDFNKVKKYVISTDNLVHEARDTNNSYILLPNVAEFKEIKDEFQLILK</sequence>
<evidence type="ECO:0000256" key="1">
    <source>
        <dbReference type="ARBA" id="ARBA00006068"/>
    </source>
</evidence>
<organism evidence="3 4">
    <name type="scientific">Candidatus Yanofskybacteria bacterium RIFCSPLOWO2_02_FULL_47_9b</name>
    <dbReference type="NCBI Taxonomy" id="1802708"/>
    <lineage>
        <taxon>Bacteria</taxon>
        <taxon>Candidatus Yanofskyibacteriota</taxon>
    </lineage>
</organism>
<accession>A0A1F8HBA7</accession>
<dbReference type="EMBL" id="MGKW01000003">
    <property type="protein sequence ID" value="OGN34842.1"/>
    <property type="molecule type" value="Genomic_DNA"/>
</dbReference>
<dbReference type="AlphaFoldDB" id="A0A1F8HBA7"/>
<comment type="caution">
    <text evidence="3">The sequence shown here is derived from an EMBL/GenBank/DDBJ whole genome shotgun (WGS) entry which is preliminary data.</text>
</comment>
<reference evidence="3 4" key="1">
    <citation type="journal article" date="2016" name="Nat. Commun.">
        <title>Thousands of microbial genomes shed light on interconnected biogeochemical processes in an aquifer system.</title>
        <authorList>
            <person name="Anantharaman K."/>
            <person name="Brown C.T."/>
            <person name="Hug L.A."/>
            <person name="Sharon I."/>
            <person name="Castelle C.J."/>
            <person name="Probst A.J."/>
            <person name="Thomas B.C."/>
            <person name="Singh A."/>
            <person name="Wilkins M.J."/>
            <person name="Karaoz U."/>
            <person name="Brodie E.L."/>
            <person name="Williams K.H."/>
            <person name="Hubbard S.S."/>
            <person name="Banfield J.F."/>
        </authorList>
    </citation>
    <scope>NUCLEOTIDE SEQUENCE [LARGE SCALE GENOMIC DNA]</scope>
</reference>
<evidence type="ECO:0000259" key="2">
    <source>
        <dbReference type="Pfam" id="PF03816"/>
    </source>
</evidence>
<protein>
    <recommendedName>
        <fullName evidence="2">Cell envelope-related transcriptional attenuator domain-containing protein</fullName>
    </recommendedName>
</protein>